<name>A0A927R6P2_9BACL</name>
<feature type="transmembrane region" description="Helical" evidence="6">
    <location>
        <begin position="72"/>
        <end position="90"/>
    </location>
</feature>
<keyword evidence="8" id="KW-1185">Reference proteome</keyword>
<dbReference type="Proteomes" id="UP000658225">
    <property type="component" value="Unassembled WGS sequence"/>
</dbReference>
<feature type="transmembrane region" description="Helical" evidence="6">
    <location>
        <begin position="12"/>
        <end position="33"/>
    </location>
</feature>
<reference evidence="7" key="1">
    <citation type="submission" date="2020-10" db="EMBL/GenBank/DDBJ databases">
        <title>Genomic Encyclopedia of Type Strains, Phase IV (KMG-IV): sequencing the most valuable type-strain genomes for metagenomic binning, comparative biology and taxonomic classification.</title>
        <authorList>
            <person name="Goeker M."/>
        </authorList>
    </citation>
    <scope>NUCLEOTIDE SEQUENCE</scope>
    <source>
        <strain evidence="7">DSM 13886</strain>
    </source>
</reference>
<evidence type="ECO:0000256" key="1">
    <source>
        <dbReference type="ARBA" id="ARBA00004141"/>
    </source>
</evidence>
<feature type="transmembrane region" description="Helical" evidence="6">
    <location>
        <begin position="295"/>
        <end position="313"/>
    </location>
</feature>
<dbReference type="GO" id="GO:0032153">
    <property type="term" value="C:cell division site"/>
    <property type="evidence" value="ECO:0007669"/>
    <property type="project" value="TreeGrafter"/>
</dbReference>
<dbReference type="PANTHER" id="PTHR30474">
    <property type="entry name" value="CELL CYCLE PROTEIN"/>
    <property type="match status" value="1"/>
</dbReference>
<evidence type="ECO:0000313" key="7">
    <source>
        <dbReference type="EMBL" id="MBE1555164.1"/>
    </source>
</evidence>
<organism evidence="7 8">
    <name type="scientific">Sporosarcina limicola</name>
    <dbReference type="NCBI Taxonomy" id="34101"/>
    <lineage>
        <taxon>Bacteria</taxon>
        <taxon>Bacillati</taxon>
        <taxon>Bacillota</taxon>
        <taxon>Bacilli</taxon>
        <taxon>Bacillales</taxon>
        <taxon>Caryophanaceae</taxon>
        <taxon>Sporosarcina</taxon>
    </lineage>
</organism>
<evidence type="ECO:0000256" key="4">
    <source>
        <dbReference type="ARBA" id="ARBA00022989"/>
    </source>
</evidence>
<dbReference type="GO" id="GO:0008360">
    <property type="term" value="P:regulation of cell shape"/>
    <property type="evidence" value="ECO:0007669"/>
    <property type="project" value="UniProtKB-KW"/>
</dbReference>
<comment type="caution">
    <text evidence="7">The sequence shown here is derived from an EMBL/GenBank/DDBJ whole genome shotgun (WGS) entry which is preliminary data.</text>
</comment>
<dbReference type="Pfam" id="PF01098">
    <property type="entry name" value="FTSW_RODA_SPOVE"/>
    <property type="match status" value="1"/>
</dbReference>
<sequence length="397" mass="44471">MKIPNRSSDRFDWTLAFIILLFCIISLFAIASAQTSGQYGINYVPLQFRWYILGAIIIAMAMVLEPEQYKKLAWPLYGFGVLLLFFLMIAPGGDGQIAEVRLGAKRWLHLPIIGTIQPSEFIKTFFILGLARMVSKHHEKNVEKKNTLKTNFFLLGKIMLVLIVPLAFIIRQPDLGTSLVFIAITAAVIIVAGISWKILLPLFACGAAAGAGLLWMALYAQDFMEETLGFDRYMFKRVYSWLDPYSYPSDEGFNLIRAITAVGSGELTGKGFQGREVYIPENHTDFIFSVIAEEYGFIGASIVLTLFFILIFHLTKVALELKDSFSVYVCTGIIAMIAFHVFENVGMTIQLLPITGIPLPFISYGGSSLFSNMFAIGLVFSMKFHHRTYLFDADSDD</sequence>
<gene>
    <name evidence="7" type="ORF">H4683_002263</name>
</gene>
<feature type="transmembrane region" description="Helical" evidence="6">
    <location>
        <begin position="362"/>
        <end position="380"/>
    </location>
</feature>
<dbReference type="InterPro" id="IPR001182">
    <property type="entry name" value="FtsW/RodA"/>
</dbReference>
<dbReference type="PANTHER" id="PTHR30474:SF1">
    <property type="entry name" value="PEPTIDOGLYCAN GLYCOSYLTRANSFERASE MRDB"/>
    <property type="match status" value="1"/>
</dbReference>
<feature type="transmembrane region" description="Helical" evidence="6">
    <location>
        <begin position="48"/>
        <end position="65"/>
    </location>
</feature>
<feature type="transmembrane region" description="Helical" evidence="6">
    <location>
        <begin position="199"/>
        <end position="220"/>
    </location>
</feature>
<evidence type="ECO:0000256" key="3">
    <source>
        <dbReference type="ARBA" id="ARBA00022960"/>
    </source>
</evidence>
<accession>A0A927R6P2</accession>
<feature type="transmembrane region" description="Helical" evidence="6">
    <location>
        <begin position="110"/>
        <end position="131"/>
    </location>
</feature>
<evidence type="ECO:0000256" key="5">
    <source>
        <dbReference type="ARBA" id="ARBA00023136"/>
    </source>
</evidence>
<evidence type="ECO:0000256" key="6">
    <source>
        <dbReference type="SAM" id="Phobius"/>
    </source>
</evidence>
<proteinExistence type="predicted"/>
<dbReference type="GO" id="GO:0005886">
    <property type="term" value="C:plasma membrane"/>
    <property type="evidence" value="ECO:0007669"/>
    <property type="project" value="TreeGrafter"/>
</dbReference>
<dbReference type="EMBL" id="JADBEL010000011">
    <property type="protein sequence ID" value="MBE1555164.1"/>
    <property type="molecule type" value="Genomic_DNA"/>
</dbReference>
<keyword evidence="5 6" id="KW-0472">Membrane</keyword>
<dbReference type="RefSeq" id="WP_192598904.1">
    <property type="nucleotide sequence ID" value="NZ_JADBEL010000011.1"/>
</dbReference>
<keyword evidence="4 6" id="KW-1133">Transmembrane helix</keyword>
<feature type="transmembrane region" description="Helical" evidence="6">
    <location>
        <begin position="176"/>
        <end position="194"/>
    </location>
</feature>
<keyword evidence="3" id="KW-0133">Cell shape</keyword>
<protein>
    <submittedName>
        <fullName evidence="7">Rod shape determining protein RodA</fullName>
    </submittedName>
</protein>
<dbReference type="AlphaFoldDB" id="A0A927R6P2"/>
<dbReference type="GO" id="GO:0015648">
    <property type="term" value="F:lipid-linked peptidoglycan transporter activity"/>
    <property type="evidence" value="ECO:0007669"/>
    <property type="project" value="TreeGrafter"/>
</dbReference>
<dbReference type="GO" id="GO:0051301">
    <property type="term" value="P:cell division"/>
    <property type="evidence" value="ECO:0007669"/>
    <property type="project" value="InterPro"/>
</dbReference>
<evidence type="ECO:0000256" key="2">
    <source>
        <dbReference type="ARBA" id="ARBA00022692"/>
    </source>
</evidence>
<comment type="subcellular location">
    <subcellularLocation>
        <location evidence="1">Membrane</location>
        <topology evidence="1">Multi-pass membrane protein</topology>
    </subcellularLocation>
</comment>
<evidence type="ECO:0000313" key="8">
    <source>
        <dbReference type="Proteomes" id="UP000658225"/>
    </source>
</evidence>
<feature type="transmembrane region" description="Helical" evidence="6">
    <location>
        <begin position="152"/>
        <end position="170"/>
    </location>
</feature>
<feature type="transmembrane region" description="Helical" evidence="6">
    <location>
        <begin position="325"/>
        <end position="342"/>
    </location>
</feature>
<keyword evidence="2 6" id="KW-0812">Transmembrane</keyword>